<dbReference type="Proteomes" id="UP000029082">
    <property type="component" value="Unassembled WGS sequence"/>
</dbReference>
<keyword evidence="1" id="KW-1133">Transmembrane helix</keyword>
<name>A0A087BSX0_9BIFI</name>
<dbReference type="STRING" id="1437603.GCA_000771525_00836"/>
<gene>
    <name evidence="2" type="ORF">BMON_1365</name>
</gene>
<evidence type="ECO:0000256" key="1">
    <source>
        <dbReference type="SAM" id="Phobius"/>
    </source>
</evidence>
<dbReference type="EMBL" id="JGZE01000028">
    <property type="protein sequence ID" value="KFI74120.1"/>
    <property type="molecule type" value="Genomic_DNA"/>
</dbReference>
<keyword evidence="1" id="KW-0812">Transmembrane</keyword>
<organism evidence="2 3">
    <name type="scientific">Bifidobacterium mongoliense DSM 21395</name>
    <dbReference type="NCBI Taxonomy" id="1437603"/>
    <lineage>
        <taxon>Bacteria</taxon>
        <taxon>Bacillati</taxon>
        <taxon>Actinomycetota</taxon>
        <taxon>Actinomycetes</taxon>
        <taxon>Bifidobacteriales</taxon>
        <taxon>Bifidobacteriaceae</taxon>
        <taxon>Bifidobacterium</taxon>
    </lineage>
</organism>
<evidence type="ECO:0000313" key="3">
    <source>
        <dbReference type="Proteomes" id="UP000029082"/>
    </source>
</evidence>
<sequence length="78" mass="8464">MVTNIKVGAVRLVNTIQRGGPSQGRGRAHCVQSCDVKDDGNASQRRRRYRRMTARVVCLVIAAAMLLALVIPAIYAGL</sequence>
<protein>
    <submittedName>
        <fullName evidence="2">Uncharacterized protein</fullName>
    </submittedName>
</protein>
<feature type="transmembrane region" description="Helical" evidence="1">
    <location>
        <begin position="54"/>
        <end position="75"/>
    </location>
</feature>
<comment type="caution">
    <text evidence="2">The sequence shown here is derived from an EMBL/GenBank/DDBJ whole genome shotgun (WGS) entry which is preliminary data.</text>
</comment>
<proteinExistence type="predicted"/>
<reference evidence="2 3" key="1">
    <citation type="submission" date="2014-03" db="EMBL/GenBank/DDBJ databases">
        <title>Genomics of Bifidobacteria.</title>
        <authorList>
            <person name="Ventura M."/>
            <person name="Milani C."/>
            <person name="Lugli G.A."/>
        </authorList>
    </citation>
    <scope>NUCLEOTIDE SEQUENCE [LARGE SCALE GENOMIC DNA]</scope>
    <source>
        <strain evidence="2 3">DSM 21395</strain>
    </source>
</reference>
<evidence type="ECO:0000313" key="2">
    <source>
        <dbReference type="EMBL" id="KFI74120.1"/>
    </source>
</evidence>
<keyword evidence="3" id="KW-1185">Reference proteome</keyword>
<keyword evidence="1" id="KW-0472">Membrane</keyword>
<dbReference type="AlphaFoldDB" id="A0A087BSX0"/>
<accession>A0A087BSX0</accession>